<proteinExistence type="predicted"/>
<dbReference type="RefSeq" id="WP_196291806.1">
    <property type="nucleotide sequence ID" value="NZ_JADQDM010000002.1"/>
</dbReference>
<comment type="caution">
    <text evidence="2">The sequence shown here is derived from an EMBL/GenBank/DDBJ whole genome shotgun (WGS) entry which is preliminary data.</text>
</comment>
<accession>A0ABS0I0B5</accession>
<evidence type="ECO:0000313" key="3">
    <source>
        <dbReference type="Proteomes" id="UP000618931"/>
    </source>
</evidence>
<gene>
    <name evidence="2" type="ORF">I2H31_04430</name>
</gene>
<name>A0ABS0I0B5_9BACT</name>
<dbReference type="Proteomes" id="UP000618931">
    <property type="component" value="Unassembled WGS sequence"/>
</dbReference>
<keyword evidence="1" id="KW-0472">Membrane</keyword>
<sequence>MRFFGAKDWIDKVPAWVWLVSIGLVTTAVVAVGVAVVAGGLYLADWLGWRM</sequence>
<dbReference type="EMBL" id="JADQDM010000002">
    <property type="protein sequence ID" value="MBF9220342.1"/>
    <property type="molecule type" value="Genomic_DNA"/>
</dbReference>
<keyword evidence="3" id="KW-1185">Reference proteome</keyword>
<keyword evidence="1" id="KW-0812">Transmembrane</keyword>
<protein>
    <submittedName>
        <fullName evidence="2">Uncharacterized protein</fullName>
    </submittedName>
</protein>
<evidence type="ECO:0000313" key="2">
    <source>
        <dbReference type="EMBL" id="MBF9220342.1"/>
    </source>
</evidence>
<keyword evidence="1" id="KW-1133">Transmembrane helix</keyword>
<organism evidence="2 3">
    <name type="scientific">Hymenobacter ruricola</name>
    <dbReference type="NCBI Taxonomy" id="2791023"/>
    <lineage>
        <taxon>Bacteria</taxon>
        <taxon>Pseudomonadati</taxon>
        <taxon>Bacteroidota</taxon>
        <taxon>Cytophagia</taxon>
        <taxon>Cytophagales</taxon>
        <taxon>Hymenobacteraceae</taxon>
        <taxon>Hymenobacter</taxon>
    </lineage>
</organism>
<reference evidence="2 3" key="1">
    <citation type="submission" date="2020-11" db="EMBL/GenBank/DDBJ databases">
        <authorList>
            <person name="Kim M.K."/>
        </authorList>
    </citation>
    <scope>NUCLEOTIDE SEQUENCE [LARGE SCALE GENOMIC DNA]</scope>
    <source>
        <strain evidence="2 3">BT662</strain>
    </source>
</reference>
<feature type="transmembrane region" description="Helical" evidence="1">
    <location>
        <begin position="15"/>
        <end position="44"/>
    </location>
</feature>
<evidence type="ECO:0000256" key="1">
    <source>
        <dbReference type="SAM" id="Phobius"/>
    </source>
</evidence>